<dbReference type="Proteomes" id="UP000295110">
    <property type="component" value="Unassembled WGS sequence"/>
</dbReference>
<keyword evidence="3" id="KW-1185">Reference proteome</keyword>
<gene>
    <name evidence="2" type="ORF">EV671_103430</name>
</gene>
<evidence type="ECO:0008006" key="4">
    <source>
        <dbReference type="Google" id="ProtNLM"/>
    </source>
</evidence>
<protein>
    <recommendedName>
        <fullName evidence="4">Secreted protein with PEP-CTERM sorting signal</fullName>
    </recommendedName>
</protein>
<proteinExistence type="predicted"/>
<dbReference type="RefSeq" id="WP_132575509.1">
    <property type="nucleotide sequence ID" value="NZ_CBCSGL010000054.1"/>
</dbReference>
<dbReference type="EMBL" id="SMBU01000034">
    <property type="protein sequence ID" value="TCU89698.1"/>
    <property type="molecule type" value="Genomic_DNA"/>
</dbReference>
<evidence type="ECO:0000256" key="1">
    <source>
        <dbReference type="SAM" id="SignalP"/>
    </source>
</evidence>
<evidence type="ECO:0000313" key="2">
    <source>
        <dbReference type="EMBL" id="TCU89698.1"/>
    </source>
</evidence>
<evidence type="ECO:0000313" key="3">
    <source>
        <dbReference type="Proteomes" id="UP000295110"/>
    </source>
</evidence>
<reference evidence="2 3" key="1">
    <citation type="submission" date="2019-03" db="EMBL/GenBank/DDBJ databases">
        <title>Genomic Encyclopedia of Type Strains, Phase IV (KMG-IV): sequencing the most valuable type-strain genomes for metagenomic binning, comparative biology and taxonomic classification.</title>
        <authorList>
            <person name="Goeker M."/>
        </authorList>
    </citation>
    <scope>NUCLEOTIDE SEQUENCE [LARGE SCALE GENOMIC DNA]</scope>
    <source>
        <strain evidence="2 3">DSM 654</strain>
    </source>
</reference>
<organism evidence="2 3">
    <name type="scientific">Roseateles saccharophilus</name>
    <name type="common">Pseudomonas saccharophila</name>
    <dbReference type="NCBI Taxonomy" id="304"/>
    <lineage>
        <taxon>Bacteria</taxon>
        <taxon>Pseudomonadati</taxon>
        <taxon>Pseudomonadota</taxon>
        <taxon>Betaproteobacteria</taxon>
        <taxon>Burkholderiales</taxon>
        <taxon>Sphaerotilaceae</taxon>
        <taxon>Roseateles</taxon>
    </lineage>
</organism>
<keyword evidence="1" id="KW-0732">Signal</keyword>
<accession>A0A4V6P2H5</accession>
<comment type="caution">
    <text evidence="2">The sequence shown here is derived from an EMBL/GenBank/DDBJ whole genome shotgun (WGS) entry which is preliminary data.</text>
</comment>
<feature type="signal peptide" evidence="1">
    <location>
        <begin position="1"/>
        <end position="31"/>
    </location>
</feature>
<sequence>MSAYKFQVVRLARLRLGALTTLLAAMAAAHAGPTTVVYDFTGIGALSVDGGFIDTPGVHFKGTVTLDVNPADQPSPTALNQALALTGWVAPSFDIQYLSGGTWHSLPHAAHIVGETEFDNEAVVRDDYAGSGLDELFTQFQSKLVKPVSSGQYVQVSRTTLDRHTTLSWLNGFDFATDVGLAPGDATHTAYNHLVFQDTITNPDSQPIPGNISWHTTGTTADISLSSLALEPAASGNTVPEPRSTMLVAMALGIAGLARRAASRR</sequence>
<dbReference type="AlphaFoldDB" id="A0A4V6P2H5"/>
<name>A0A4V6P2H5_ROSSA</name>
<feature type="chain" id="PRO_5020519462" description="Secreted protein with PEP-CTERM sorting signal" evidence="1">
    <location>
        <begin position="32"/>
        <end position="265"/>
    </location>
</feature>